<reference evidence="1 2" key="1">
    <citation type="submission" date="2016-10" db="EMBL/GenBank/DDBJ databases">
        <authorList>
            <person name="de Groot N.N."/>
        </authorList>
    </citation>
    <scope>NUCLEOTIDE SEQUENCE [LARGE SCALE GENOMIC DNA]</scope>
    <source>
        <strain evidence="1 2">DSM 44149</strain>
    </source>
</reference>
<evidence type="ECO:0000313" key="1">
    <source>
        <dbReference type="EMBL" id="SDN55570.1"/>
    </source>
</evidence>
<protein>
    <submittedName>
        <fullName evidence="1">Uncharacterized protein</fullName>
    </submittedName>
</protein>
<accession>A0A1H0CCG0</accession>
<dbReference type="RefSeq" id="WP_052407618.1">
    <property type="nucleotide sequence ID" value="NZ_JOEF01000017.1"/>
</dbReference>
<dbReference type="InterPro" id="IPR054228">
    <property type="entry name" value="DUF6953"/>
</dbReference>
<evidence type="ECO:0000313" key="2">
    <source>
        <dbReference type="Proteomes" id="UP000183376"/>
    </source>
</evidence>
<sequence length="92" mass="10631">MAETLTPQDVAQWMADHVSELGELYQEDALYHIEKNFGQEFTEQKDNGSWGIARNVLRAFNSLTAETVVWVRSERYWRPREDGDAPGRSQEA</sequence>
<proteinExistence type="predicted"/>
<organism evidence="1 2">
    <name type="scientific">Allokutzneria albata</name>
    <name type="common">Kibdelosporangium albatum</name>
    <dbReference type="NCBI Taxonomy" id="211114"/>
    <lineage>
        <taxon>Bacteria</taxon>
        <taxon>Bacillati</taxon>
        <taxon>Actinomycetota</taxon>
        <taxon>Actinomycetes</taxon>
        <taxon>Pseudonocardiales</taxon>
        <taxon>Pseudonocardiaceae</taxon>
        <taxon>Allokutzneria</taxon>
    </lineage>
</organism>
<dbReference type="Pfam" id="PF22266">
    <property type="entry name" value="DUF6953"/>
    <property type="match status" value="1"/>
</dbReference>
<dbReference type="Proteomes" id="UP000183376">
    <property type="component" value="Chromosome I"/>
</dbReference>
<dbReference type="EMBL" id="LT629701">
    <property type="protein sequence ID" value="SDN55570.1"/>
    <property type="molecule type" value="Genomic_DNA"/>
</dbReference>
<keyword evidence="2" id="KW-1185">Reference proteome</keyword>
<gene>
    <name evidence="1" type="ORF">SAMN04489726_7146</name>
</gene>
<dbReference type="AlphaFoldDB" id="A0A1H0CCG0"/>
<name>A0A1H0CCG0_ALLAB</name>